<organism evidence="1 2">
    <name type="scientific">Senna tora</name>
    <dbReference type="NCBI Taxonomy" id="362788"/>
    <lineage>
        <taxon>Eukaryota</taxon>
        <taxon>Viridiplantae</taxon>
        <taxon>Streptophyta</taxon>
        <taxon>Embryophyta</taxon>
        <taxon>Tracheophyta</taxon>
        <taxon>Spermatophyta</taxon>
        <taxon>Magnoliopsida</taxon>
        <taxon>eudicotyledons</taxon>
        <taxon>Gunneridae</taxon>
        <taxon>Pentapetalae</taxon>
        <taxon>rosids</taxon>
        <taxon>fabids</taxon>
        <taxon>Fabales</taxon>
        <taxon>Fabaceae</taxon>
        <taxon>Caesalpinioideae</taxon>
        <taxon>Cassia clade</taxon>
        <taxon>Senna</taxon>
    </lineage>
</organism>
<evidence type="ECO:0000313" key="1">
    <source>
        <dbReference type="EMBL" id="KAF7813673.1"/>
    </source>
</evidence>
<accession>A0A834T1W7</accession>
<name>A0A834T1W7_9FABA</name>
<dbReference type="AlphaFoldDB" id="A0A834T1W7"/>
<sequence length="45" mass="5328">MNKKWRNIDKIRQLKISKVTLIAYAQVRLAKHAIIQQEIDRALIV</sequence>
<proteinExistence type="predicted"/>
<evidence type="ECO:0000313" key="2">
    <source>
        <dbReference type="Proteomes" id="UP000634136"/>
    </source>
</evidence>
<protein>
    <submittedName>
        <fullName evidence="1">Uncharacterized protein</fullName>
    </submittedName>
</protein>
<dbReference type="EMBL" id="JAAIUW010000010">
    <property type="protein sequence ID" value="KAF7813673.1"/>
    <property type="molecule type" value="Genomic_DNA"/>
</dbReference>
<dbReference type="Proteomes" id="UP000634136">
    <property type="component" value="Unassembled WGS sequence"/>
</dbReference>
<keyword evidence="2" id="KW-1185">Reference proteome</keyword>
<reference evidence="1" key="1">
    <citation type="submission" date="2020-09" db="EMBL/GenBank/DDBJ databases">
        <title>Genome-Enabled Discovery of Anthraquinone Biosynthesis in Senna tora.</title>
        <authorList>
            <person name="Kang S.-H."/>
            <person name="Pandey R.P."/>
            <person name="Lee C.-M."/>
            <person name="Sim J.-S."/>
            <person name="Jeong J.-T."/>
            <person name="Choi B.-S."/>
            <person name="Jung M."/>
            <person name="Ginzburg D."/>
            <person name="Zhao K."/>
            <person name="Won S.Y."/>
            <person name="Oh T.-J."/>
            <person name="Yu Y."/>
            <person name="Kim N.-H."/>
            <person name="Lee O.R."/>
            <person name="Lee T.-H."/>
            <person name="Bashyal P."/>
            <person name="Kim T.-S."/>
            <person name="Lee W.-H."/>
            <person name="Kawkins C."/>
            <person name="Kim C.-K."/>
            <person name="Kim J.S."/>
            <person name="Ahn B.O."/>
            <person name="Rhee S.Y."/>
            <person name="Sohng J.K."/>
        </authorList>
    </citation>
    <scope>NUCLEOTIDE SEQUENCE</scope>
    <source>
        <tissue evidence="1">Leaf</tissue>
    </source>
</reference>
<gene>
    <name evidence="1" type="ORF">G2W53_034649</name>
</gene>
<comment type="caution">
    <text evidence="1">The sequence shown here is derived from an EMBL/GenBank/DDBJ whole genome shotgun (WGS) entry which is preliminary data.</text>
</comment>